<evidence type="ECO:0000313" key="1">
    <source>
        <dbReference type="EMBL" id="MED6139612.1"/>
    </source>
</evidence>
<reference evidence="1 2" key="1">
    <citation type="journal article" date="2023" name="Plants (Basel)">
        <title>Bridging the Gap: Combining Genomics and Transcriptomics Approaches to Understand Stylosanthes scabra, an Orphan Legume from the Brazilian Caatinga.</title>
        <authorList>
            <person name="Ferreira-Neto J.R.C."/>
            <person name="da Silva M.D."/>
            <person name="Binneck E."/>
            <person name="de Melo N.F."/>
            <person name="da Silva R.H."/>
            <person name="de Melo A.L.T.M."/>
            <person name="Pandolfi V."/>
            <person name="Bustamante F.O."/>
            <person name="Brasileiro-Vidal A.C."/>
            <person name="Benko-Iseppon A.M."/>
        </authorList>
    </citation>
    <scope>NUCLEOTIDE SEQUENCE [LARGE SCALE GENOMIC DNA]</scope>
    <source>
        <tissue evidence="1">Leaves</tissue>
    </source>
</reference>
<keyword evidence="2" id="KW-1185">Reference proteome</keyword>
<evidence type="ECO:0000313" key="2">
    <source>
        <dbReference type="Proteomes" id="UP001341840"/>
    </source>
</evidence>
<proteinExistence type="predicted"/>
<dbReference type="EMBL" id="JASCZI010061842">
    <property type="protein sequence ID" value="MED6139612.1"/>
    <property type="molecule type" value="Genomic_DNA"/>
</dbReference>
<gene>
    <name evidence="1" type="ORF">PIB30_085478</name>
</gene>
<accession>A0ABU6ST36</accession>
<comment type="caution">
    <text evidence="1">The sequence shown here is derived from an EMBL/GenBank/DDBJ whole genome shotgun (WGS) entry which is preliminary data.</text>
</comment>
<sequence length="245" mass="28888">MNPLNNPVSLKKKLLFNNPNNNLHNLIRMKSLRSLQARTMSNYQATWKSRIHWSLKLKNSKKTNLLRWWSLYPQHRSDSEDERQPLIPKTEEDHVSSPSARIITEVLMSMNRELQRDEAPSFDLGIDPPLLTTQDLSNIEELDELVRKAQDQFQTPQTTKSLENQKDLEEKVVTWAMVPKVDNEFETIFKLLGDRFLEAMRYQFTSMRLRTYIDIQNERFEKFVYCVPPEILVNPVHSPHKILVA</sequence>
<dbReference type="Proteomes" id="UP001341840">
    <property type="component" value="Unassembled WGS sequence"/>
</dbReference>
<protein>
    <submittedName>
        <fullName evidence="1">Uncharacterized protein</fullName>
    </submittedName>
</protein>
<organism evidence="1 2">
    <name type="scientific">Stylosanthes scabra</name>
    <dbReference type="NCBI Taxonomy" id="79078"/>
    <lineage>
        <taxon>Eukaryota</taxon>
        <taxon>Viridiplantae</taxon>
        <taxon>Streptophyta</taxon>
        <taxon>Embryophyta</taxon>
        <taxon>Tracheophyta</taxon>
        <taxon>Spermatophyta</taxon>
        <taxon>Magnoliopsida</taxon>
        <taxon>eudicotyledons</taxon>
        <taxon>Gunneridae</taxon>
        <taxon>Pentapetalae</taxon>
        <taxon>rosids</taxon>
        <taxon>fabids</taxon>
        <taxon>Fabales</taxon>
        <taxon>Fabaceae</taxon>
        <taxon>Papilionoideae</taxon>
        <taxon>50 kb inversion clade</taxon>
        <taxon>dalbergioids sensu lato</taxon>
        <taxon>Dalbergieae</taxon>
        <taxon>Pterocarpus clade</taxon>
        <taxon>Stylosanthes</taxon>
    </lineage>
</organism>
<name>A0ABU6ST36_9FABA</name>